<keyword evidence="1" id="KW-0175">Coiled coil</keyword>
<sequence length="120" mass="13150">MNAFNGNSTNGATLNGSSAGAELHGHIAVAASDAWSSSVIDDLEAERRRLELEIAEARELIARAESRNAERDADLRSMLRAELLASKETIAEMERKHEQDLAAIRESVRAEIEQIRAEHG</sequence>
<feature type="coiled-coil region" evidence="1">
    <location>
        <begin position="40"/>
        <end position="96"/>
    </location>
</feature>
<evidence type="ECO:0000313" key="2">
    <source>
        <dbReference type="EMBL" id="CAB4798804.1"/>
    </source>
</evidence>
<dbReference type="AlphaFoldDB" id="A0A6J6XTE6"/>
<accession>A0A6J6XTE6</accession>
<reference evidence="2" key="1">
    <citation type="submission" date="2020-05" db="EMBL/GenBank/DDBJ databases">
        <authorList>
            <person name="Chiriac C."/>
            <person name="Salcher M."/>
            <person name="Ghai R."/>
            <person name="Kavagutti S V."/>
        </authorList>
    </citation>
    <scope>NUCLEOTIDE SEQUENCE</scope>
</reference>
<proteinExistence type="predicted"/>
<organism evidence="2">
    <name type="scientific">freshwater metagenome</name>
    <dbReference type="NCBI Taxonomy" id="449393"/>
    <lineage>
        <taxon>unclassified sequences</taxon>
        <taxon>metagenomes</taxon>
        <taxon>ecological metagenomes</taxon>
    </lineage>
</organism>
<evidence type="ECO:0000256" key="1">
    <source>
        <dbReference type="SAM" id="Coils"/>
    </source>
</evidence>
<protein>
    <submittedName>
        <fullName evidence="2">Unannotated protein</fullName>
    </submittedName>
</protein>
<dbReference type="EMBL" id="CAFAAI010000142">
    <property type="protein sequence ID" value="CAB4798804.1"/>
    <property type="molecule type" value="Genomic_DNA"/>
</dbReference>
<gene>
    <name evidence="2" type="ORF">UFOPK2992_00900</name>
</gene>
<name>A0A6J6XTE6_9ZZZZ</name>